<dbReference type="InterPro" id="IPR036397">
    <property type="entry name" value="RNaseH_sf"/>
</dbReference>
<dbReference type="SUPFAM" id="SSF56219">
    <property type="entry name" value="DNase I-like"/>
    <property type="match status" value="1"/>
</dbReference>
<feature type="region of interest" description="Disordered" evidence="2">
    <location>
        <begin position="443"/>
        <end position="466"/>
    </location>
</feature>
<keyword evidence="1" id="KW-0175">Coiled coil</keyword>
<sequence length="1939" mass="204618">MLEELQDLRPALAPLAQSLGLDTLAADGAAPPVAESVIQRCLADSQPCASVAERARLEESIGKARSALTVLGDADESDAAKALQARLLAEQAALDRLRKKAPSPELECAALEGAKAAYLQQAAARRAERWTFLDSLRTQLQKLGGELDKLEAIHAAAHADFAQQRRAAESEVVALLDSRIAAARSAAGASAAARPSAPMGVAAPGAGDAAVPRGAAPAPAPSSPELAELESQKALLDQQLQAARDRLAAVQAADASDADFARIVEAASLDALPNIQVPAGPQLEECGRWYQLINQWYQAGACVPFTFADITSAQCPPAEVLITAQLLLGSQWPLWFPGDAQVSPTTVLPRQLVCFLHQALDRLKCNCEKLEESRAAAATSYAMITASHKKRRAQVASRLVVALLFLIACCRIGEASHPGPALLDTYGEEWDFDAAVVEQSTHGDVAGPFPAPLGSDHAADAAPDGGSPWGEMEPQTVFPPLARLWMLSGISRRPSRRLPLSPRRPPRMVPGLPAGGRAAGPEGDPVPVCDAPVTASQLSLWRQAEHVTGLGPPTPASRRGPPPAAALDDAAFSPEAVTVRAHAFAGSHPGFYFGLAHGALGYHRDHGGAVPPAPVAADARAPPAAEVAIGSVHLWASGVWTIDTANANCWDTCLAQVIPRTSADALLIQEHKIHSELRLAAAARAAKQAGWRSHLGVAHSTACDRASGGVGVLCRRRFGMHPHADLVSDGMHHRLQAAHLGAVLKGGIHLCSIWLFHSQGISESNLHVLAEAAALLGTLSGPWVIAGDWNVAPQMLTDTGWQSAGWFAHGASMGSIPQGPLLPPAPGDWDSSPIVDASQLEAAIDNWYRAARGTFTLLTGVPAPWFRPYFRWEPAAGRPASRHAGASSIAVAWRDCSARAHETAAILGRPQPAAHDEFVLARHWSRVRAAAQRAARAPGDSPDDFHAWAAAFGHARITRGVSAARSLAAREARHAQRIEAAVAAARLAAYQSAWASPGGARSARTSASSPGRLAFWHVRGIGGWARSPAGDPRCEEDVPDADPLEYDDFDAGRVEVSPEDGHALAAAAPLSEQAALDREARGWADQWAVGEEYLEPRFPAHLLTEPQPLTAWSLDQAIASFPIGTGLGADHVAPRAILRLPSAARLRLSGILLAAERLGCWTAACNLVLIVLLPKPDGGLRPIGLFPTLIRIWMRARATAARAWEAARAPPSVFGCAGRGAQRAAWVAAFAAEASAASARHRVASLLDLATAFERVPRDLVAAAAARLDFDLAVLRLSPAAYRLARAIGVEGTFSCLLVAARGITAGSGFAAVELQMLLHETMFIATFRWPLLQLFLYVDDLTITASGFSEEALAAVSRGAEFFVDAFESCLRLTVSPTKSFAVASRPRLAAQLSLISKRRLLIPKRSVKLLGAPYAGGRAREAGVLRCRLKAMGSLSMLYGVDIVGASNTHLHSVRAAALRAVLPPGASWNVDVSFAELDAGGACLDPAHAAHATPWRHWGMAYWQAWAPAEELDAVFMQARDRLTNLLATSRSLWSAVAGPVAGVIATAWRLGWTCPAPRRFANDLGEPVGFLSMSPAMVAAAVQRSVGRWRTRRVVSTLSALVSGDPDMPLDQGAGAVTVLVGRPLAALVKGRGRPGSAVPQWSAPCRSQLLSAATGGQWPQVRLAKLRGAGVTDKACQLCGVTAGTLLHRRVCVASLPPDGWPEPPEVAVRWFTDPPDATRTDLCWYTDGSMKFGLLREFRRAGCAFVVVSEAGDLVAYGSAVPPPWIRTAAAAELWTVMLVLSITLTPPVIGTDCRALIATAEARSAQATKRTRMLVQIWSRVATLVDGDISTLVTTGRLTWMPAHGALTVIGAALRSDGHAVTAVDWRANRLADIVAEAAAGCPPPCGPASGLCGVAEKLVARECAVLGAVTHAANNRVRELVGPGGALRRVT</sequence>
<dbReference type="PROSITE" id="PS50878">
    <property type="entry name" value="RT_POL"/>
    <property type="match status" value="1"/>
</dbReference>
<proteinExistence type="predicted"/>
<feature type="non-terminal residue" evidence="4">
    <location>
        <position position="1939"/>
    </location>
</feature>
<reference evidence="4" key="1">
    <citation type="submission" date="2023-10" db="EMBL/GenBank/DDBJ databases">
        <authorList>
            <person name="Chen Y."/>
            <person name="Shah S."/>
            <person name="Dougan E. K."/>
            <person name="Thang M."/>
            <person name="Chan C."/>
        </authorList>
    </citation>
    <scope>NUCLEOTIDE SEQUENCE [LARGE SCALE GENOMIC DNA]</scope>
</reference>
<organism evidence="4 5">
    <name type="scientific">Prorocentrum cordatum</name>
    <dbReference type="NCBI Taxonomy" id="2364126"/>
    <lineage>
        <taxon>Eukaryota</taxon>
        <taxon>Sar</taxon>
        <taxon>Alveolata</taxon>
        <taxon>Dinophyceae</taxon>
        <taxon>Prorocentrales</taxon>
        <taxon>Prorocentraceae</taxon>
        <taxon>Prorocentrum</taxon>
    </lineage>
</organism>
<evidence type="ECO:0000256" key="1">
    <source>
        <dbReference type="SAM" id="Coils"/>
    </source>
</evidence>
<evidence type="ECO:0000313" key="5">
    <source>
        <dbReference type="Proteomes" id="UP001189429"/>
    </source>
</evidence>
<feature type="region of interest" description="Disordered" evidence="2">
    <location>
        <begin position="495"/>
        <end position="523"/>
    </location>
</feature>
<keyword evidence="5" id="KW-1185">Reference proteome</keyword>
<dbReference type="EMBL" id="CAUYUJ010013914">
    <property type="protein sequence ID" value="CAK0836913.1"/>
    <property type="molecule type" value="Genomic_DNA"/>
</dbReference>
<dbReference type="InterPro" id="IPR000477">
    <property type="entry name" value="RT_dom"/>
</dbReference>
<dbReference type="InterPro" id="IPR036691">
    <property type="entry name" value="Endo/exonu/phosph_ase_sf"/>
</dbReference>
<name>A0ABN9SWH6_9DINO</name>
<gene>
    <name evidence="4" type="ORF">PCOR1329_LOCUS33269</name>
</gene>
<dbReference type="Pfam" id="PF03372">
    <property type="entry name" value="Exo_endo_phos"/>
    <property type="match status" value="1"/>
</dbReference>
<dbReference type="InterPro" id="IPR005135">
    <property type="entry name" value="Endo/exonuclease/phosphatase"/>
</dbReference>
<evidence type="ECO:0000256" key="2">
    <source>
        <dbReference type="SAM" id="MobiDB-lite"/>
    </source>
</evidence>
<comment type="caution">
    <text evidence="4">The sequence shown here is derived from an EMBL/GenBank/DDBJ whole genome shotgun (WGS) entry which is preliminary data.</text>
</comment>
<feature type="compositionally biased region" description="Pro residues" evidence="2">
    <location>
        <begin position="552"/>
        <end position="564"/>
    </location>
</feature>
<feature type="region of interest" description="Disordered" evidence="2">
    <location>
        <begin position="548"/>
        <end position="567"/>
    </location>
</feature>
<evidence type="ECO:0000313" key="4">
    <source>
        <dbReference type="EMBL" id="CAK0836913.1"/>
    </source>
</evidence>
<accession>A0ABN9SWH6</accession>
<feature type="coiled-coil region" evidence="1">
    <location>
        <begin position="226"/>
        <end position="253"/>
    </location>
</feature>
<evidence type="ECO:0000259" key="3">
    <source>
        <dbReference type="PROSITE" id="PS50878"/>
    </source>
</evidence>
<feature type="compositionally biased region" description="Low complexity" evidence="2">
    <location>
        <begin position="193"/>
        <end position="217"/>
    </location>
</feature>
<dbReference type="Gene3D" id="3.30.420.10">
    <property type="entry name" value="Ribonuclease H-like superfamily/Ribonuclease H"/>
    <property type="match status" value="1"/>
</dbReference>
<dbReference type="Gene3D" id="3.60.10.10">
    <property type="entry name" value="Endonuclease/exonuclease/phosphatase"/>
    <property type="match status" value="1"/>
</dbReference>
<feature type="region of interest" description="Disordered" evidence="2">
    <location>
        <begin position="193"/>
        <end position="225"/>
    </location>
</feature>
<dbReference type="Proteomes" id="UP001189429">
    <property type="component" value="Unassembled WGS sequence"/>
</dbReference>
<protein>
    <recommendedName>
        <fullName evidence="3">Reverse transcriptase domain-containing protein</fullName>
    </recommendedName>
</protein>
<feature type="domain" description="Reverse transcriptase" evidence="3">
    <location>
        <begin position="1154"/>
        <end position="1416"/>
    </location>
</feature>